<dbReference type="InterPro" id="IPR002921">
    <property type="entry name" value="Fungal_lipase-type"/>
</dbReference>
<feature type="domain" description="Fungal lipase-type" evidence="2">
    <location>
        <begin position="87"/>
        <end position="220"/>
    </location>
</feature>
<proteinExistence type="predicted"/>
<evidence type="ECO:0000313" key="3">
    <source>
        <dbReference type="EMBL" id="MFH4983431.1"/>
    </source>
</evidence>
<dbReference type="EMBL" id="JBGFUD010012256">
    <property type="protein sequence ID" value="MFH4983431.1"/>
    <property type="molecule type" value="Genomic_DNA"/>
</dbReference>
<name>A0ABD6EVQ2_9BILA</name>
<dbReference type="PANTHER" id="PTHR45908:SF5">
    <property type="entry name" value="FUNGAL LIPASE-LIKE DOMAIN-CONTAINING PROTEIN"/>
    <property type="match status" value="1"/>
</dbReference>
<dbReference type="Pfam" id="PF01764">
    <property type="entry name" value="Lipase_3"/>
    <property type="match status" value="1"/>
</dbReference>
<dbReference type="AlphaFoldDB" id="A0ABD6EVQ2"/>
<reference evidence="3 4" key="1">
    <citation type="submission" date="2024-08" db="EMBL/GenBank/DDBJ databases">
        <title>Gnathostoma spinigerum genome.</title>
        <authorList>
            <person name="Gonzalez-Bertolin B."/>
            <person name="Monzon S."/>
            <person name="Zaballos A."/>
            <person name="Jimenez P."/>
            <person name="Dekumyoy P."/>
            <person name="Varona S."/>
            <person name="Cuesta I."/>
            <person name="Sumanam S."/>
            <person name="Adisakwattana P."/>
            <person name="Gasser R.B."/>
            <person name="Hernandez-Gonzalez A."/>
            <person name="Young N.D."/>
            <person name="Perteguer M.J."/>
        </authorList>
    </citation>
    <scope>NUCLEOTIDE SEQUENCE [LARGE SCALE GENOMIC DNA]</scope>
    <source>
        <strain evidence="3">AL3</strain>
        <tissue evidence="3">Liver</tissue>
    </source>
</reference>
<keyword evidence="4" id="KW-1185">Reference proteome</keyword>
<evidence type="ECO:0000259" key="2">
    <source>
        <dbReference type="Pfam" id="PF01764"/>
    </source>
</evidence>
<dbReference type="CDD" id="cd00519">
    <property type="entry name" value="Lipase_3"/>
    <property type="match status" value="1"/>
</dbReference>
<protein>
    <recommendedName>
        <fullName evidence="2">Fungal lipase-type domain-containing protein</fullName>
    </recommendedName>
</protein>
<dbReference type="InterPro" id="IPR029058">
    <property type="entry name" value="AB_hydrolase_fold"/>
</dbReference>
<dbReference type="Proteomes" id="UP001608902">
    <property type="component" value="Unassembled WGS sequence"/>
</dbReference>
<comment type="caution">
    <text evidence="3">The sequence shown here is derived from an EMBL/GenBank/DDBJ whole genome shotgun (WGS) entry which is preliminary data.</text>
</comment>
<feature type="chain" id="PRO_5044845927" description="Fungal lipase-type domain-containing protein" evidence="1">
    <location>
        <begin position="20"/>
        <end position="345"/>
    </location>
</feature>
<dbReference type="Gene3D" id="3.40.50.1820">
    <property type="entry name" value="alpha/beta hydrolase"/>
    <property type="match status" value="1"/>
</dbReference>
<evidence type="ECO:0000256" key="1">
    <source>
        <dbReference type="SAM" id="SignalP"/>
    </source>
</evidence>
<sequence>MLLLLFITLITWSTVSVRGEYTYNETEARILSNLAAGAYSTTPSACINRTLPDDWLLYSKIDTICDEISSTCAAYVLRSDKQKRIILVFRGTKSKEQLLFEGWKSLNEGRDFYGAGRANRYFFHALRVLWPRIEPLLRDPVFKDYSVTVTGHSLGGALASLTALKIALDGLRPSDKLKMVTFGQPRVGDYDLARKHDELVPNSFRVVHRKDIVPHMPACDKNNSFVVDNSEACSVEPDNVAYHHTTEVWYPDGMEPGDKYIVCRGPPPGEDMNCSDKLLFDWNNKDEYIHDHRYYFGHKACFSHGFFFATISEADSSTCSTTKLVWFGLTALLGCLLFPPQKGEI</sequence>
<accession>A0ABD6EVQ2</accession>
<gene>
    <name evidence="3" type="ORF">AB6A40_010140</name>
</gene>
<organism evidence="3 4">
    <name type="scientific">Gnathostoma spinigerum</name>
    <dbReference type="NCBI Taxonomy" id="75299"/>
    <lineage>
        <taxon>Eukaryota</taxon>
        <taxon>Metazoa</taxon>
        <taxon>Ecdysozoa</taxon>
        <taxon>Nematoda</taxon>
        <taxon>Chromadorea</taxon>
        <taxon>Rhabditida</taxon>
        <taxon>Spirurina</taxon>
        <taxon>Gnathostomatomorpha</taxon>
        <taxon>Gnathostomatoidea</taxon>
        <taxon>Gnathostomatidae</taxon>
        <taxon>Gnathostoma</taxon>
    </lineage>
</organism>
<dbReference type="SUPFAM" id="SSF53474">
    <property type="entry name" value="alpha/beta-Hydrolases"/>
    <property type="match status" value="1"/>
</dbReference>
<evidence type="ECO:0000313" key="4">
    <source>
        <dbReference type="Proteomes" id="UP001608902"/>
    </source>
</evidence>
<feature type="signal peptide" evidence="1">
    <location>
        <begin position="1"/>
        <end position="19"/>
    </location>
</feature>
<keyword evidence="1" id="KW-0732">Signal</keyword>
<dbReference type="PANTHER" id="PTHR45908">
    <property type="entry name" value="PROTEIN CBG11750-RELATED"/>
    <property type="match status" value="1"/>
</dbReference>